<evidence type="ECO:0000313" key="1">
    <source>
        <dbReference type="EMBL" id="VEL16638.1"/>
    </source>
</evidence>
<organism evidence="1 2">
    <name type="scientific">Protopolystoma xenopodis</name>
    <dbReference type="NCBI Taxonomy" id="117903"/>
    <lineage>
        <taxon>Eukaryota</taxon>
        <taxon>Metazoa</taxon>
        <taxon>Spiralia</taxon>
        <taxon>Lophotrochozoa</taxon>
        <taxon>Platyhelminthes</taxon>
        <taxon>Monogenea</taxon>
        <taxon>Polyopisthocotylea</taxon>
        <taxon>Polystomatidea</taxon>
        <taxon>Polystomatidae</taxon>
        <taxon>Protopolystoma</taxon>
    </lineage>
</organism>
<accession>A0A3S5A717</accession>
<keyword evidence="2" id="KW-1185">Reference proteome</keyword>
<dbReference type="PANTHER" id="PTHR12196:SF2">
    <property type="entry name" value="DIPHTHINE--AMMONIA LIGASE"/>
    <property type="match status" value="1"/>
</dbReference>
<reference evidence="1" key="1">
    <citation type="submission" date="2018-11" db="EMBL/GenBank/DDBJ databases">
        <authorList>
            <consortium name="Pathogen Informatics"/>
        </authorList>
    </citation>
    <scope>NUCLEOTIDE SEQUENCE</scope>
</reference>
<dbReference type="Gene3D" id="3.30.1330.40">
    <property type="entry name" value="RutC-like"/>
    <property type="match status" value="1"/>
</dbReference>
<dbReference type="OrthoDB" id="686384at2759"/>
<evidence type="ECO:0000313" key="2">
    <source>
        <dbReference type="Proteomes" id="UP000784294"/>
    </source>
</evidence>
<dbReference type="GO" id="GO:0017183">
    <property type="term" value="P:protein histidyl modification to diphthamide"/>
    <property type="evidence" value="ECO:0007669"/>
    <property type="project" value="TreeGrafter"/>
</dbReference>
<name>A0A3S5A717_9PLAT</name>
<dbReference type="PANTHER" id="PTHR12196">
    <property type="entry name" value="DOMAIN OF UNKNOWN FUNCTION 71 DUF71 -CONTAINING PROTEIN"/>
    <property type="match status" value="1"/>
</dbReference>
<protein>
    <submittedName>
        <fullName evidence="1">Uncharacterized protein</fullName>
    </submittedName>
</protein>
<dbReference type="AlphaFoldDB" id="A0A3S5A717"/>
<proteinExistence type="predicted"/>
<comment type="caution">
    <text evidence="1">The sequence shown here is derived from an EMBL/GenBank/DDBJ whole genome shotgun (WGS) entry which is preliminary data.</text>
</comment>
<dbReference type="InterPro" id="IPR030662">
    <property type="entry name" value="DPH6/MJ0570"/>
</dbReference>
<dbReference type="InterPro" id="IPR035959">
    <property type="entry name" value="RutC-like_sf"/>
</dbReference>
<gene>
    <name evidence="1" type="ORF">PXEA_LOCUS10078</name>
</gene>
<dbReference type="EMBL" id="CAAALY010029323">
    <property type="protein sequence ID" value="VEL16638.1"/>
    <property type="molecule type" value="Genomic_DNA"/>
</dbReference>
<dbReference type="Proteomes" id="UP000784294">
    <property type="component" value="Unassembled WGS sequence"/>
</dbReference>
<dbReference type="GO" id="GO:0017178">
    <property type="term" value="F:diphthine-ammonia ligase activity"/>
    <property type="evidence" value="ECO:0007669"/>
    <property type="project" value="TreeGrafter"/>
</dbReference>
<sequence>MQDSVLENPSIETHDSSAQQSECLQRICIHVRSLSHWAPASIGPYSQASGIRRLPAPYINVSGSGDGDTLVFYAGQIGLLPETLELPALDPLKSVPEELQVHSMPCHFRRHFHSDDQVCPIELFPKSREAWLALRNCHRVVQVSFDNFLFLI</sequence>